<name>E3HYM8_RHOVT</name>
<protein>
    <submittedName>
        <fullName evidence="1">Uncharacterized protein</fullName>
    </submittedName>
</protein>
<dbReference type="RefSeq" id="WP_013418173.1">
    <property type="nucleotide sequence ID" value="NC_014664.1"/>
</dbReference>
<dbReference type="AlphaFoldDB" id="E3HYM8"/>
<proteinExistence type="predicted"/>
<dbReference type="EMBL" id="CP002292">
    <property type="protein sequence ID" value="ADP69769.1"/>
    <property type="molecule type" value="Genomic_DNA"/>
</dbReference>
<sequence length="53" mass="5921">MRAEVKPVFRRMAKEAGGVIRLDAINPLHATYRISPPGDGKVLARLTIKQTNY</sequence>
<dbReference type="KEGG" id="rva:Rvan_0487"/>
<gene>
    <name evidence="1" type="ordered locus">Rvan_0487</name>
</gene>
<keyword evidence="2" id="KW-1185">Reference proteome</keyword>
<evidence type="ECO:0000313" key="2">
    <source>
        <dbReference type="Proteomes" id="UP000001399"/>
    </source>
</evidence>
<evidence type="ECO:0000313" key="1">
    <source>
        <dbReference type="EMBL" id="ADP69769.1"/>
    </source>
</evidence>
<dbReference type="Proteomes" id="UP000001399">
    <property type="component" value="Chromosome"/>
</dbReference>
<accession>E3HYM8</accession>
<dbReference type="HOGENOM" id="CLU_3065689_0_0_5"/>
<organism evidence="1 2">
    <name type="scientific">Rhodomicrobium vannielii (strain ATCC 17100 / DSM 162 / LMG 4299 / NCIMB 10020 / ATH 3.1.1)</name>
    <dbReference type="NCBI Taxonomy" id="648757"/>
    <lineage>
        <taxon>Bacteria</taxon>
        <taxon>Pseudomonadati</taxon>
        <taxon>Pseudomonadota</taxon>
        <taxon>Alphaproteobacteria</taxon>
        <taxon>Hyphomicrobiales</taxon>
        <taxon>Hyphomicrobiaceae</taxon>
        <taxon>Rhodomicrobium</taxon>
    </lineage>
</organism>
<reference evidence="2" key="1">
    <citation type="journal article" date="2011" name="J. Bacteriol.">
        <title>Genome sequences of eight morphologically diverse alphaproteobacteria.</title>
        <authorList>
            <consortium name="US DOE Joint Genome Institute"/>
            <person name="Brown P.J."/>
            <person name="Kysela D.T."/>
            <person name="Buechlein A."/>
            <person name="Hemmerich C."/>
            <person name="Brun Y.V."/>
        </authorList>
    </citation>
    <scope>NUCLEOTIDE SEQUENCE [LARGE SCALE GENOMIC DNA]</scope>
    <source>
        <strain evidence="2">ATCC 17100 / ATH 3.1.1 / DSM 162 / LMG 4299</strain>
    </source>
</reference>